<keyword evidence="2" id="KW-0560">Oxidoreductase</keyword>
<dbReference type="EC" id="1.1.1.1" evidence="2"/>
<dbReference type="GO" id="GO:0004022">
    <property type="term" value="F:alcohol dehydrogenase (NAD+) activity"/>
    <property type="evidence" value="ECO:0007669"/>
    <property type="project" value="UniProtKB-EC"/>
</dbReference>
<dbReference type="PANTHER" id="PTHR11496">
    <property type="entry name" value="ALCOHOL DEHYDROGENASE"/>
    <property type="match status" value="1"/>
</dbReference>
<dbReference type="InterPro" id="IPR039697">
    <property type="entry name" value="Alcohol_dehydrogenase_Fe"/>
</dbReference>
<protein>
    <submittedName>
        <fullName evidence="2">Iron-containing alcohol dehydrogenase</fullName>
        <ecNumber evidence="2">1.1.1.1</ecNumber>
    </submittedName>
</protein>
<dbReference type="SUPFAM" id="SSF56796">
    <property type="entry name" value="Dehydroquinate synthase-like"/>
    <property type="match status" value="1"/>
</dbReference>
<evidence type="ECO:0000259" key="1">
    <source>
        <dbReference type="Pfam" id="PF25137"/>
    </source>
</evidence>
<sequence>ESVLSPIATELTKMFSYKACGLILQSYMRVVKEGSSAKSQVVSDLVSASLYAGIAFGNAGCGCVHAMAYPLGGTFHVAHGETNAALLTSV</sequence>
<dbReference type="Gene3D" id="1.20.1090.10">
    <property type="entry name" value="Dehydroquinate synthase-like - alpha domain"/>
    <property type="match status" value="1"/>
</dbReference>
<dbReference type="AlphaFoldDB" id="A0AAW6Y4S0"/>
<dbReference type="PANTHER" id="PTHR11496:SF102">
    <property type="entry name" value="ALCOHOL DEHYDROGENASE 4"/>
    <property type="match status" value="1"/>
</dbReference>
<feature type="domain" description="Fe-containing alcohol dehydrogenase-like C-terminal" evidence="1">
    <location>
        <begin position="2"/>
        <end position="90"/>
    </location>
</feature>
<reference evidence="2" key="1">
    <citation type="submission" date="2023-05" db="EMBL/GenBank/DDBJ databases">
        <title>Cataloging the Phylogenetic Diversity of Human Bladder Bacteria.</title>
        <authorList>
            <person name="Du J."/>
        </authorList>
    </citation>
    <scope>NUCLEOTIDE SEQUENCE</scope>
    <source>
        <strain evidence="2">UMB6789</strain>
    </source>
</reference>
<dbReference type="Pfam" id="PF25137">
    <property type="entry name" value="ADH_Fe_C"/>
    <property type="match status" value="1"/>
</dbReference>
<feature type="non-terminal residue" evidence="2">
    <location>
        <position position="90"/>
    </location>
</feature>
<organism evidence="2 3">
    <name type="scientific">Gardnerella vaginalis</name>
    <dbReference type="NCBI Taxonomy" id="2702"/>
    <lineage>
        <taxon>Bacteria</taxon>
        <taxon>Bacillati</taxon>
        <taxon>Actinomycetota</taxon>
        <taxon>Actinomycetes</taxon>
        <taxon>Bifidobacteriales</taxon>
        <taxon>Bifidobacteriaceae</taxon>
        <taxon>Gardnerella</taxon>
    </lineage>
</organism>
<proteinExistence type="predicted"/>
<evidence type="ECO:0000313" key="2">
    <source>
        <dbReference type="EMBL" id="MDK7064372.1"/>
    </source>
</evidence>
<gene>
    <name evidence="2" type="ORF">QP372_07670</name>
</gene>
<dbReference type="GO" id="GO:0046872">
    <property type="term" value="F:metal ion binding"/>
    <property type="evidence" value="ECO:0007669"/>
    <property type="project" value="InterPro"/>
</dbReference>
<dbReference type="PROSITE" id="PS00060">
    <property type="entry name" value="ADH_IRON_2"/>
    <property type="match status" value="1"/>
</dbReference>
<dbReference type="Proteomes" id="UP001237784">
    <property type="component" value="Unassembled WGS sequence"/>
</dbReference>
<dbReference type="EMBL" id="JASOME010000166">
    <property type="protein sequence ID" value="MDK7064372.1"/>
    <property type="molecule type" value="Genomic_DNA"/>
</dbReference>
<feature type="non-terminal residue" evidence="2">
    <location>
        <position position="1"/>
    </location>
</feature>
<comment type="caution">
    <text evidence="2">The sequence shown here is derived from an EMBL/GenBank/DDBJ whole genome shotgun (WGS) entry which is preliminary data.</text>
</comment>
<name>A0AAW6Y4S0_GARVA</name>
<dbReference type="InterPro" id="IPR056798">
    <property type="entry name" value="ADH_Fe_C"/>
</dbReference>
<evidence type="ECO:0000313" key="3">
    <source>
        <dbReference type="Proteomes" id="UP001237784"/>
    </source>
</evidence>
<dbReference type="InterPro" id="IPR018211">
    <property type="entry name" value="ADH_Fe_CS"/>
</dbReference>
<accession>A0AAW6Y4S0</accession>